<keyword evidence="7" id="KW-0571">Peptide transport</keyword>
<dbReference type="PROSITE" id="PS00211">
    <property type="entry name" value="ABC_TRANSPORTER_1"/>
    <property type="match status" value="1"/>
</dbReference>
<dbReference type="InterPro" id="IPR039421">
    <property type="entry name" value="Type_1_exporter"/>
</dbReference>
<dbReference type="PANTHER" id="PTHR43394:SF19">
    <property type="entry name" value="ABC TRANSPORTER B FAMILY"/>
    <property type="match status" value="1"/>
</dbReference>
<dbReference type="GO" id="GO:0012505">
    <property type="term" value="C:endomembrane system"/>
    <property type="evidence" value="ECO:0007669"/>
    <property type="project" value="UniProtKB-SubCell"/>
</dbReference>
<name>A0AAD4R778_9BILA</name>
<keyword evidence="3" id="KW-0813">Transport</keyword>
<feature type="transmembrane region" description="Helical" evidence="12">
    <location>
        <begin position="336"/>
        <end position="354"/>
    </location>
</feature>
<dbReference type="FunFam" id="1.20.1560.10:FF:000154">
    <property type="entry name" value="HAlF transporter (PGP related)"/>
    <property type="match status" value="1"/>
</dbReference>
<dbReference type="GO" id="GO:0015421">
    <property type="term" value="F:ABC-type oligopeptide transporter activity"/>
    <property type="evidence" value="ECO:0007669"/>
    <property type="project" value="TreeGrafter"/>
</dbReference>
<dbReference type="InterPro" id="IPR017871">
    <property type="entry name" value="ABC_transporter-like_CS"/>
</dbReference>
<dbReference type="GO" id="GO:0005524">
    <property type="term" value="F:ATP binding"/>
    <property type="evidence" value="ECO:0007669"/>
    <property type="project" value="UniProtKB-KW"/>
</dbReference>
<dbReference type="InterPro" id="IPR003593">
    <property type="entry name" value="AAA+_ATPase"/>
</dbReference>
<dbReference type="Gene3D" id="3.40.50.300">
    <property type="entry name" value="P-loop containing nucleotide triphosphate hydrolases"/>
    <property type="match status" value="1"/>
</dbReference>
<dbReference type="PANTHER" id="PTHR43394">
    <property type="entry name" value="ATP-DEPENDENT PERMEASE MDL1, MITOCHONDRIAL"/>
    <property type="match status" value="1"/>
</dbReference>
<dbReference type="AlphaFoldDB" id="A0AAD4R778"/>
<evidence type="ECO:0000313" key="15">
    <source>
        <dbReference type="EMBL" id="KAI1728224.1"/>
    </source>
</evidence>
<dbReference type="InterPro" id="IPR003439">
    <property type="entry name" value="ABC_transporter-like_ATP-bd"/>
</dbReference>
<dbReference type="CDD" id="cd18572">
    <property type="entry name" value="ABC_6TM_TAP"/>
    <property type="match status" value="1"/>
</dbReference>
<dbReference type="SUPFAM" id="SSF52540">
    <property type="entry name" value="P-loop containing nucleoside triphosphate hydrolases"/>
    <property type="match status" value="1"/>
</dbReference>
<dbReference type="InterPro" id="IPR036640">
    <property type="entry name" value="ABC1_TM_sf"/>
</dbReference>
<evidence type="ECO:0000256" key="12">
    <source>
        <dbReference type="SAM" id="Phobius"/>
    </source>
</evidence>
<evidence type="ECO:0000256" key="3">
    <source>
        <dbReference type="ARBA" id="ARBA00022448"/>
    </source>
</evidence>
<feature type="transmembrane region" description="Helical" evidence="12">
    <location>
        <begin position="255"/>
        <end position="275"/>
    </location>
</feature>
<evidence type="ECO:0000256" key="10">
    <source>
        <dbReference type="ARBA" id="ARBA00023136"/>
    </source>
</evidence>
<keyword evidence="7" id="KW-0653">Protein transport</keyword>
<comment type="subcellular location">
    <subcellularLocation>
        <location evidence="1">Endomembrane system</location>
        <topology evidence="1">Multi-pass membrane protein</topology>
    </subcellularLocation>
</comment>
<organism evidence="15 16">
    <name type="scientific">Ditylenchus destructor</name>
    <dbReference type="NCBI Taxonomy" id="166010"/>
    <lineage>
        <taxon>Eukaryota</taxon>
        <taxon>Metazoa</taxon>
        <taxon>Ecdysozoa</taxon>
        <taxon>Nematoda</taxon>
        <taxon>Chromadorea</taxon>
        <taxon>Rhabditida</taxon>
        <taxon>Tylenchina</taxon>
        <taxon>Tylenchomorpha</taxon>
        <taxon>Sphaerularioidea</taxon>
        <taxon>Anguinidae</taxon>
        <taxon>Anguininae</taxon>
        <taxon>Ditylenchus</taxon>
    </lineage>
</organism>
<keyword evidence="4 12" id="KW-0812">Transmembrane</keyword>
<gene>
    <name evidence="15" type="ORF">DdX_00388</name>
</gene>
<keyword evidence="5" id="KW-0547">Nucleotide-binding</keyword>
<dbReference type="SUPFAM" id="SSF90123">
    <property type="entry name" value="ABC transporter transmembrane region"/>
    <property type="match status" value="1"/>
</dbReference>
<dbReference type="InterPro" id="IPR027417">
    <property type="entry name" value="P-loop_NTPase"/>
</dbReference>
<dbReference type="Gene3D" id="1.20.1560.10">
    <property type="entry name" value="ABC transporter type 1, transmembrane domain"/>
    <property type="match status" value="1"/>
</dbReference>
<feature type="domain" description="ABC transporter" evidence="13">
    <location>
        <begin position="533"/>
        <end position="770"/>
    </location>
</feature>
<protein>
    <submittedName>
        <fullName evidence="15">ABC transporter transmembrane region domain-containing protein</fullName>
    </submittedName>
</protein>
<evidence type="ECO:0000256" key="7">
    <source>
        <dbReference type="ARBA" id="ARBA00022856"/>
    </source>
</evidence>
<feature type="transmembrane region" description="Helical" evidence="12">
    <location>
        <begin position="129"/>
        <end position="149"/>
    </location>
</feature>
<keyword evidence="10 12" id="KW-0472">Membrane</keyword>
<feature type="transmembrane region" description="Helical" evidence="12">
    <location>
        <begin position="214"/>
        <end position="235"/>
    </location>
</feature>
<dbReference type="Pfam" id="PF00005">
    <property type="entry name" value="ABC_tran"/>
    <property type="match status" value="1"/>
</dbReference>
<evidence type="ECO:0000256" key="4">
    <source>
        <dbReference type="ARBA" id="ARBA00022692"/>
    </source>
</evidence>
<dbReference type="PIRSF" id="PIRSF002773">
    <property type="entry name" value="ABC_prm/ATPase_B"/>
    <property type="match status" value="1"/>
</dbReference>
<proteinExistence type="inferred from homology"/>
<comment type="similarity">
    <text evidence="2">Belongs to the ABC transporter superfamily. ABCB family. MHC peptide exporter (TC 3.A.1.209) subfamily.</text>
</comment>
<reference evidence="15" key="1">
    <citation type="submission" date="2022-01" db="EMBL/GenBank/DDBJ databases">
        <title>Genome Sequence Resource for Two Populations of Ditylenchus destructor, the Migratory Endoparasitic Phytonematode.</title>
        <authorList>
            <person name="Zhang H."/>
            <person name="Lin R."/>
            <person name="Xie B."/>
        </authorList>
    </citation>
    <scope>NUCLEOTIDE SEQUENCE</scope>
    <source>
        <strain evidence="15">BazhouSP</strain>
    </source>
</reference>
<evidence type="ECO:0000256" key="2">
    <source>
        <dbReference type="ARBA" id="ARBA00006493"/>
    </source>
</evidence>
<dbReference type="FunFam" id="3.40.50.300:FF:000140">
    <property type="entry name" value="Lipid A export ATP-binding/permease protein MsbA"/>
    <property type="match status" value="1"/>
</dbReference>
<dbReference type="EMBL" id="JAKKPZ010000001">
    <property type="protein sequence ID" value="KAI1728224.1"/>
    <property type="molecule type" value="Genomic_DNA"/>
</dbReference>
<evidence type="ECO:0000256" key="1">
    <source>
        <dbReference type="ARBA" id="ARBA00004127"/>
    </source>
</evidence>
<dbReference type="PROSITE" id="PS50929">
    <property type="entry name" value="ABC_TM1F"/>
    <property type="match status" value="1"/>
</dbReference>
<dbReference type="CDD" id="cd03249">
    <property type="entry name" value="ABC_MTABC3_MDL1_MDL2"/>
    <property type="match status" value="1"/>
</dbReference>
<dbReference type="Pfam" id="PF00664">
    <property type="entry name" value="ABC_membrane"/>
    <property type="match status" value="1"/>
</dbReference>
<keyword evidence="6" id="KW-0067">ATP-binding</keyword>
<feature type="transmembrane region" description="Helical" evidence="12">
    <location>
        <begin position="448"/>
        <end position="466"/>
    </location>
</feature>
<feature type="transmembrane region" description="Helical" evidence="12">
    <location>
        <begin position="70"/>
        <end position="89"/>
    </location>
</feature>
<dbReference type="Proteomes" id="UP001201812">
    <property type="component" value="Unassembled WGS sequence"/>
</dbReference>
<feature type="transmembrane region" description="Helical" evidence="12">
    <location>
        <begin position="16"/>
        <end position="40"/>
    </location>
</feature>
<evidence type="ECO:0000256" key="8">
    <source>
        <dbReference type="ARBA" id="ARBA00022967"/>
    </source>
</evidence>
<sequence>MKISALAIPPPIMRKALFWVTPFIFILTDSLLAILCLAFYHPYFHFDANILESKLFLMEGYDFTRSPIEFIALCVGRSLFLVTGIFLLLRQINTAHWSLVFLGVQICNLSFSLVKILAFSEHEEQLTYYGVWMSLVWNVLSFLVLYALWKFGLNNERFNPTQRNVNGAEEYERLVGESQIIVSTESVAAAEPAKEDRASTWAHILLLLKFCGHYWRWLAAGFAFLMVYSAARIFIPLYTAKVIALIVSSHDIKVFIRAVVIMSVLTILSTIFGGLRGGILNYTTGLINNRIRRDLFRSITEQEIAFFDEAQTGEIISRLTADCEAMSMTISSNLNIFLRNIIMVIGSVILMISISWRLTLVTFVAVPPIAFFTKIYSVYYERLSEQTQNTIADANRVAEEVISSMRTVRSFACERKECSRFEANLHNTLSFYKKKSLAYMGFTWVNEMANNVILIAVLCYGGYLVLTNRISVDGIIAFLLYQMQLGENFYLINSVFSGLMESVGASRKVFQYLNRKPKIQYDGSVLVPVKGNVEFKNVSFSYPTRPNFPVLQDVSFNVQPGETVALVGPSGAGKSSIISLLQHFYESQTGQILLDNTPIRNFDHTYYHQKVALVAQEPTLYAGSVRYNILYGCDEMVSEAEMIEAAKLANIHDFIIETELGYDTKCGEKGIQMSGGQKQRIAIARALVRKPVVLILDEATSALDAESEHIIQEAITKCSIGRTVIVIAHRLSTVEKADRIMVIERGKLIQCGPHEELMRHTDGLYFLLVQRQLLHAESDSQNEKDGAGIITSTVSPSPPKSRTTSHD</sequence>
<keyword evidence="9 12" id="KW-1133">Transmembrane helix</keyword>
<evidence type="ECO:0000256" key="5">
    <source>
        <dbReference type="ARBA" id="ARBA00022741"/>
    </source>
</evidence>
<dbReference type="GO" id="GO:0016020">
    <property type="term" value="C:membrane"/>
    <property type="evidence" value="ECO:0007669"/>
    <property type="project" value="InterPro"/>
</dbReference>
<dbReference type="InterPro" id="IPR011527">
    <property type="entry name" value="ABC1_TM_dom"/>
</dbReference>
<accession>A0AAD4R778</accession>
<keyword evidence="8" id="KW-1278">Translocase</keyword>
<dbReference type="PROSITE" id="PS50893">
    <property type="entry name" value="ABC_TRANSPORTER_2"/>
    <property type="match status" value="1"/>
</dbReference>
<evidence type="ECO:0000259" key="14">
    <source>
        <dbReference type="PROSITE" id="PS50929"/>
    </source>
</evidence>
<evidence type="ECO:0000256" key="6">
    <source>
        <dbReference type="ARBA" id="ARBA00022840"/>
    </source>
</evidence>
<evidence type="ECO:0000313" key="16">
    <source>
        <dbReference type="Proteomes" id="UP001201812"/>
    </source>
</evidence>
<feature type="transmembrane region" description="Helical" evidence="12">
    <location>
        <begin position="96"/>
        <end position="117"/>
    </location>
</feature>
<evidence type="ECO:0000256" key="11">
    <source>
        <dbReference type="SAM" id="MobiDB-lite"/>
    </source>
</evidence>
<feature type="transmembrane region" description="Helical" evidence="12">
    <location>
        <begin position="360"/>
        <end position="379"/>
    </location>
</feature>
<evidence type="ECO:0000259" key="13">
    <source>
        <dbReference type="PROSITE" id="PS50893"/>
    </source>
</evidence>
<feature type="domain" description="ABC transmembrane type-1" evidence="14">
    <location>
        <begin position="219"/>
        <end position="501"/>
    </location>
</feature>
<evidence type="ECO:0000256" key="9">
    <source>
        <dbReference type="ARBA" id="ARBA00022989"/>
    </source>
</evidence>
<feature type="region of interest" description="Disordered" evidence="11">
    <location>
        <begin position="778"/>
        <end position="807"/>
    </location>
</feature>
<keyword evidence="16" id="KW-1185">Reference proteome</keyword>
<dbReference type="GO" id="GO:0016887">
    <property type="term" value="F:ATP hydrolysis activity"/>
    <property type="evidence" value="ECO:0007669"/>
    <property type="project" value="InterPro"/>
</dbReference>
<comment type="caution">
    <text evidence="15">The sequence shown here is derived from an EMBL/GenBank/DDBJ whole genome shotgun (WGS) entry which is preliminary data.</text>
</comment>
<dbReference type="SMART" id="SM00382">
    <property type="entry name" value="AAA"/>
    <property type="match status" value="1"/>
</dbReference>